<dbReference type="EMBL" id="QZJZ01000054">
    <property type="protein sequence ID" value="RJP59155.1"/>
    <property type="molecule type" value="Genomic_DNA"/>
</dbReference>
<keyword evidence="2" id="KW-0808">Transferase</keyword>
<evidence type="ECO:0000259" key="1">
    <source>
        <dbReference type="Pfam" id="PF00535"/>
    </source>
</evidence>
<dbReference type="InterPro" id="IPR001173">
    <property type="entry name" value="Glyco_trans_2-like"/>
</dbReference>
<organism evidence="2 3">
    <name type="scientific">Candidatus Auribacter fodinae</name>
    <dbReference type="NCBI Taxonomy" id="2093366"/>
    <lineage>
        <taxon>Bacteria</taxon>
        <taxon>Pseudomonadati</taxon>
        <taxon>Candidatus Auribacterota</taxon>
        <taxon>Candidatus Auribacteria</taxon>
        <taxon>Candidatus Auribacterales</taxon>
        <taxon>Candidatus Auribacteraceae</taxon>
        <taxon>Candidatus Auribacter</taxon>
    </lineage>
</organism>
<gene>
    <name evidence="2" type="ORF">C4541_06605</name>
</gene>
<reference evidence="2 3" key="1">
    <citation type="journal article" date="2017" name="ISME J.">
        <title>Energy and carbon metabolisms in a deep terrestrial subsurface fluid microbial community.</title>
        <authorList>
            <person name="Momper L."/>
            <person name="Jungbluth S.P."/>
            <person name="Lee M.D."/>
            <person name="Amend J.P."/>
        </authorList>
    </citation>
    <scope>NUCLEOTIDE SEQUENCE [LARGE SCALE GENOMIC DNA]</scope>
    <source>
        <strain evidence="2">SURF_26</strain>
    </source>
</reference>
<dbReference type="SUPFAM" id="SSF53448">
    <property type="entry name" value="Nucleotide-diphospho-sugar transferases"/>
    <property type="match status" value="1"/>
</dbReference>
<dbReference type="Proteomes" id="UP000266426">
    <property type="component" value="Unassembled WGS sequence"/>
</dbReference>
<feature type="domain" description="Glycosyltransferase 2-like" evidence="1">
    <location>
        <begin position="12"/>
        <end position="168"/>
    </location>
</feature>
<dbReference type="Pfam" id="PF00535">
    <property type="entry name" value="Glycos_transf_2"/>
    <property type="match status" value="1"/>
</dbReference>
<dbReference type="InterPro" id="IPR050256">
    <property type="entry name" value="Glycosyltransferase_2"/>
</dbReference>
<protein>
    <submittedName>
        <fullName evidence="2">Glycosyltransferase family 2 protein</fullName>
    </submittedName>
</protein>
<dbReference type="AlphaFoldDB" id="A0A3A4QZ53"/>
<dbReference type="CDD" id="cd04179">
    <property type="entry name" value="DPM_DPG-synthase_like"/>
    <property type="match status" value="1"/>
</dbReference>
<evidence type="ECO:0000313" key="3">
    <source>
        <dbReference type="Proteomes" id="UP000266426"/>
    </source>
</evidence>
<dbReference type="InterPro" id="IPR029044">
    <property type="entry name" value="Nucleotide-diphossugar_trans"/>
</dbReference>
<proteinExistence type="predicted"/>
<comment type="caution">
    <text evidence="2">The sequence shown here is derived from an EMBL/GenBank/DDBJ whole genome shotgun (WGS) entry which is preliminary data.</text>
</comment>
<name>A0A3A4QZ53_9BACT</name>
<dbReference type="GO" id="GO:0016740">
    <property type="term" value="F:transferase activity"/>
    <property type="evidence" value="ECO:0007669"/>
    <property type="project" value="UniProtKB-KW"/>
</dbReference>
<dbReference type="Gene3D" id="3.90.550.10">
    <property type="entry name" value="Spore Coat Polysaccharide Biosynthesis Protein SpsA, Chain A"/>
    <property type="match status" value="1"/>
</dbReference>
<accession>A0A3A4QZ53</accession>
<evidence type="ECO:0000313" key="2">
    <source>
        <dbReference type="EMBL" id="RJP59155.1"/>
    </source>
</evidence>
<sequence length="228" mass="25910">MSMNKKDFSFIVLIPAYNEELHIKKLIEDVKKYADNILVVDDGSQDKTVDILKETRVNYLVHEQNAGKGASLVDGFKYLLNKDFDYVLTMDADGQHAPSDIPAFTQCAALSNADIVVGNRMSDTSGMPLDRYLTNRFTSWVISKMAHQKISDSQCGFRLISKKVLENIDIETKNYDTESEILVKASRNGFKIAEVPVKTIYGNESSDIHKIKDTIRFFKLVFNLKKKR</sequence>
<dbReference type="PANTHER" id="PTHR48090">
    <property type="entry name" value="UNDECAPRENYL-PHOSPHATE 4-DEOXY-4-FORMAMIDO-L-ARABINOSE TRANSFERASE-RELATED"/>
    <property type="match status" value="1"/>
</dbReference>